<organism evidence="1 2">
    <name type="scientific">Thermofilum adornatum 1505</name>
    <dbReference type="NCBI Taxonomy" id="697581"/>
    <lineage>
        <taxon>Archaea</taxon>
        <taxon>Thermoproteota</taxon>
        <taxon>Thermoprotei</taxon>
        <taxon>Thermofilales</taxon>
        <taxon>Thermofilaceae</taxon>
        <taxon>Thermofilum</taxon>
    </lineage>
</organism>
<accession>A0A3G1A6S7</accession>
<dbReference type="Proteomes" id="UP000266720">
    <property type="component" value="Chromosome"/>
</dbReference>
<reference evidence="2" key="1">
    <citation type="book" date="2010" name="EXTREMOPHILES" publisher="0:0-0">
        <title>Complete genome sequences of ten hyperthermophilic archaea reveal their metabolic capabilities and possible ecological roles.</title>
        <editorList>
            <person name="?"/>
        </editorList>
        <authorList>
            <person name="Ravin N.V."/>
            <person name="Mardanov A.V."/>
            <person name="Bonch-Osmolovskaya E.A."/>
            <person name="Skryabin K.G."/>
        </authorList>
    </citation>
    <scope>NUCLEOTIDE SEQUENCE [LARGE SCALE GENOMIC DNA]</scope>
    <source>
        <strain evidence="2">1505</strain>
    </source>
</reference>
<dbReference type="EMBL" id="CP007493">
    <property type="protein sequence ID" value="AJB42712.1"/>
    <property type="molecule type" value="Genomic_DNA"/>
</dbReference>
<dbReference type="AlphaFoldDB" id="A0A3G1A6S7"/>
<name>A0A3G1A6S7_9CREN</name>
<evidence type="ECO:0000313" key="1">
    <source>
        <dbReference type="EMBL" id="AJB42712.1"/>
    </source>
</evidence>
<evidence type="ECO:0000313" key="2">
    <source>
        <dbReference type="Proteomes" id="UP000266720"/>
    </source>
</evidence>
<proteinExistence type="predicted"/>
<dbReference type="KEGG" id="tcb:TCARB_1672"/>
<protein>
    <submittedName>
        <fullName evidence="1">Uncharacterized protein</fullName>
    </submittedName>
</protein>
<gene>
    <name evidence="1" type="ORF">TCARB_1672</name>
</gene>
<sequence>MKNMVTKTALRNRYKRNLRKAGIKRQDSILVATLPNLQSKASLDLLVDIEKEFQVKISHIHIGRNIPQEINQLAQKLPGIETIAIDAEPATYTQLKLKILEKASPHQLVVLPLTAEEIATYFLDELIRGNIEGLKLEARHRTAYPLATTTINELQAVYKQDTLPPATLYMSKLLEWLAGTVNPQALAKFYIDTYASRSIA</sequence>